<dbReference type="InterPro" id="IPR012899">
    <property type="entry name" value="LTXXQ"/>
</dbReference>
<keyword evidence="3 6" id="KW-0732">Signal</keyword>
<dbReference type="InterPro" id="IPR052211">
    <property type="entry name" value="Cpx_auxiliary_protein"/>
</dbReference>
<evidence type="ECO:0000256" key="1">
    <source>
        <dbReference type="ARBA" id="ARBA00004418"/>
    </source>
</evidence>
<dbReference type="Gene3D" id="1.20.120.1490">
    <property type="match status" value="1"/>
</dbReference>
<evidence type="ECO:0000256" key="3">
    <source>
        <dbReference type="ARBA" id="ARBA00022729"/>
    </source>
</evidence>
<evidence type="ECO:0000313" key="7">
    <source>
        <dbReference type="EMBL" id="TDP88571.1"/>
    </source>
</evidence>
<proteinExistence type="inferred from homology"/>
<feature type="signal peptide" evidence="6">
    <location>
        <begin position="1"/>
        <end position="46"/>
    </location>
</feature>
<keyword evidence="4" id="KW-0574">Periplasm</keyword>
<evidence type="ECO:0000256" key="2">
    <source>
        <dbReference type="ARBA" id="ARBA00008441"/>
    </source>
</evidence>
<dbReference type="Pfam" id="PF07813">
    <property type="entry name" value="LTXXQ"/>
    <property type="match status" value="1"/>
</dbReference>
<organism evidence="7 8">
    <name type="scientific">Aquabacterium commune</name>
    <dbReference type="NCBI Taxonomy" id="70586"/>
    <lineage>
        <taxon>Bacteria</taxon>
        <taxon>Pseudomonadati</taxon>
        <taxon>Pseudomonadota</taxon>
        <taxon>Betaproteobacteria</taxon>
        <taxon>Burkholderiales</taxon>
        <taxon>Aquabacterium</taxon>
    </lineage>
</organism>
<dbReference type="PANTHER" id="PTHR38102">
    <property type="entry name" value="PERIPLASMIC CHAPERONE SPY"/>
    <property type="match status" value="1"/>
</dbReference>
<name>A0A4R6RP88_9BURK</name>
<dbReference type="OrthoDB" id="8589301at2"/>
<reference evidence="7 8" key="1">
    <citation type="submission" date="2019-03" db="EMBL/GenBank/DDBJ databases">
        <title>Genomic Encyclopedia of Type Strains, Phase IV (KMG-IV): sequencing the most valuable type-strain genomes for metagenomic binning, comparative biology and taxonomic classification.</title>
        <authorList>
            <person name="Goeker M."/>
        </authorList>
    </citation>
    <scope>NUCLEOTIDE SEQUENCE [LARGE SCALE GENOMIC DNA]</scope>
    <source>
        <strain evidence="7 8">DSM 11901</strain>
    </source>
</reference>
<comment type="similarity">
    <text evidence="2">Belongs to the CpxP/Spy family.</text>
</comment>
<dbReference type="AlphaFoldDB" id="A0A4R6RP88"/>
<dbReference type="GO" id="GO:0030288">
    <property type="term" value="C:outer membrane-bounded periplasmic space"/>
    <property type="evidence" value="ECO:0007669"/>
    <property type="project" value="TreeGrafter"/>
</dbReference>
<dbReference type="PANTHER" id="PTHR38102:SF1">
    <property type="entry name" value="PERIPLASMIC CHAPERONE SPY"/>
    <property type="match status" value="1"/>
</dbReference>
<gene>
    <name evidence="7" type="ORF">EV672_101723</name>
</gene>
<feature type="region of interest" description="Disordered" evidence="5">
    <location>
        <begin position="58"/>
        <end position="94"/>
    </location>
</feature>
<sequence length="208" mass="22118">MTHLPTPAPQAATHTGPRTLRTTVIASALALAAVALSLGAGAPAFAADKVGDKATATATASAASAPRMAPGMAPRMQPGMSHGDHGGMGMMPSGRHLDRLLTEVKASDAQRQQIKQLTDKARADVQALHEQGKGLHERTRALWTAPKLDAAEAEQLRQQMLAQHDQVSKRMTQAMLDVGNVLTPEQRAKAAELIKARRERHAKPGMDR</sequence>
<comment type="subcellular location">
    <subcellularLocation>
        <location evidence="1">Periplasm</location>
    </subcellularLocation>
</comment>
<dbReference type="CDD" id="cd09916">
    <property type="entry name" value="CpxP_like"/>
    <property type="match status" value="1"/>
</dbReference>
<protein>
    <submittedName>
        <fullName evidence="7">Spy/CpxP family protein refolding chaperone</fullName>
    </submittedName>
</protein>
<dbReference type="RefSeq" id="WP_133606274.1">
    <property type="nucleotide sequence ID" value="NZ_SNXW01000001.1"/>
</dbReference>
<keyword evidence="8" id="KW-1185">Reference proteome</keyword>
<evidence type="ECO:0000256" key="5">
    <source>
        <dbReference type="SAM" id="MobiDB-lite"/>
    </source>
</evidence>
<evidence type="ECO:0000313" key="8">
    <source>
        <dbReference type="Proteomes" id="UP000294593"/>
    </source>
</evidence>
<dbReference type="GO" id="GO:0051082">
    <property type="term" value="F:unfolded protein binding"/>
    <property type="evidence" value="ECO:0007669"/>
    <property type="project" value="TreeGrafter"/>
</dbReference>
<evidence type="ECO:0000256" key="4">
    <source>
        <dbReference type="ARBA" id="ARBA00022764"/>
    </source>
</evidence>
<accession>A0A4R6RP88</accession>
<dbReference type="EMBL" id="SNXW01000001">
    <property type="protein sequence ID" value="TDP88571.1"/>
    <property type="molecule type" value="Genomic_DNA"/>
</dbReference>
<comment type="caution">
    <text evidence="7">The sequence shown here is derived from an EMBL/GenBank/DDBJ whole genome shotgun (WGS) entry which is preliminary data.</text>
</comment>
<evidence type="ECO:0000256" key="6">
    <source>
        <dbReference type="SAM" id="SignalP"/>
    </source>
</evidence>
<feature type="chain" id="PRO_5020595106" evidence="6">
    <location>
        <begin position="47"/>
        <end position="208"/>
    </location>
</feature>
<feature type="compositionally biased region" description="Low complexity" evidence="5">
    <location>
        <begin position="58"/>
        <end position="81"/>
    </location>
</feature>
<dbReference type="Proteomes" id="UP000294593">
    <property type="component" value="Unassembled WGS sequence"/>
</dbReference>